<dbReference type="Gene3D" id="3.40.190.10">
    <property type="entry name" value="Periplasmic binding protein-like II"/>
    <property type="match status" value="2"/>
</dbReference>
<name>A0ABS1SR83_9MICO</name>
<protein>
    <submittedName>
        <fullName evidence="2">TAXI family TRAP transporter solute-binding subunit</fullName>
    </submittedName>
</protein>
<dbReference type="InterPro" id="IPR011852">
    <property type="entry name" value="TRAP_TAXI"/>
</dbReference>
<dbReference type="RefSeq" id="WP_202382232.1">
    <property type="nucleotide sequence ID" value="NZ_BAAAMA010000001.1"/>
</dbReference>
<dbReference type="Pfam" id="PF16868">
    <property type="entry name" value="NMT1_3"/>
    <property type="match status" value="1"/>
</dbReference>
<evidence type="ECO:0000256" key="1">
    <source>
        <dbReference type="SAM" id="SignalP"/>
    </source>
</evidence>
<evidence type="ECO:0000313" key="2">
    <source>
        <dbReference type="EMBL" id="MBL3690110.1"/>
    </source>
</evidence>
<dbReference type="PANTHER" id="PTHR42941:SF1">
    <property type="entry name" value="SLL1037 PROTEIN"/>
    <property type="match status" value="1"/>
</dbReference>
<organism evidence="2 3">
    <name type="scientific">Leucobacter chromiireducens subsp. chromiireducens</name>
    <dbReference type="NCBI Taxonomy" id="660067"/>
    <lineage>
        <taxon>Bacteria</taxon>
        <taxon>Bacillati</taxon>
        <taxon>Actinomycetota</taxon>
        <taxon>Actinomycetes</taxon>
        <taxon>Micrococcales</taxon>
        <taxon>Microbacteriaceae</taxon>
        <taxon>Leucobacter</taxon>
    </lineage>
</organism>
<gene>
    <name evidence="2" type="ORF">D3226_09080</name>
</gene>
<proteinExistence type="predicted"/>
<reference evidence="2 3" key="1">
    <citation type="submission" date="2018-09" db="EMBL/GenBank/DDBJ databases">
        <title>Comparative genomics of Leucobacter spp.</title>
        <authorList>
            <person name="Reis A.C."/>
            <person name="Kolvenbach B.A."/>
            <person name="Corvini P.F.X."/>
            <person name="Nunes O.C."/>
        </authorList>
    </citation>
    <scope>NUCLEOTIDE SEQUENCE [LARGE SCALE GENOMIC DNA]</scope>
    <source>
        <strain evidence="2 3">L-1</strain>
    </source>
</reference>
<feature type="chain" id="PRO_5046622589" evidence="1">
    <location>
        <begin position="30"/>
        <end position="324"/>
    </location>
</feature>
<accession>A0ABS1SR83</accession>
<dbReference type="NCBIfam" id="TIGR02122">
    <property type="entry name" value="TRAP_TAXI"/>
    <property type="match status" value="1"/>
</dbReference>
<feature type="signal peptide" evidence="1">
    <location>
        <begin position="1"/>
        <end position="29"/>
    </location>
</feature>
<keyword evidence="3" id="KW-1185">Reference proteome</keyword>
<dbReference type="EMBL" id="QYAD01000003">
    <property type="protein sequence ID" value="MBL3690110.1"/>
    <property type="molecule type" value="Genomic_DNA"/>
</dbReference>
<dbReference type="Proteomes" id="UP001646141">
    <property type="component" value="Unassembled WGS sequence"/>
</dbReference>
<dbReference type="SUPFAM" id="SSF53850">
    <property type="entry name" value="Periplasmic binding protein-like II"/>
    <property type="match status" value="1"/>
</dbReference>
<keyword evidence="1" id="KW-0732">Signal</keyword>
<sequence length="324" mass="34176">MRDRTRRFRARRGALAVLAAMLCLSGCVGSPPESARAPQYVIAGGGVAGIYYTYGKQYAEALRHELGVDVAVAETDGSVDNLQRVAAGEALIGFSQADTAADAIAGTGTFPEPLPLRAVARVYDESVQVVVPAGSEVRSISDLAGRTVSLGSATSGVQVIASRVLEASGVALDQVDNPGLGLESSIAAFRRGEIDGFFWVGGLPTPSIERLARDQPIRLLPIDAGTVSRVNARHAAVYRLTEFPVGISGAEPQTSTMTVPNYIVAAADADDAMIFDATRVLFAARPAIARKVPAAELLDRRQAIFTDPLELHPGAAEFYIDARR</sequence>
<comment type="caution">
    <text evidence="2">The sequence shown here is derived from an EMBL/GenBank/DDBJ whole genome shotgun (WGS) entry which is preliminary data.</text>
</comment>
<dbReference type="PANTHER" id="PTHR42941">
    <property type="entry name" value="SLL1037 PROTEIN"/>
    <property type="match status" value="1"/>
</dbReference>
<evidence type="ECO:0000313" key="3">
    <source>
        <dbReference type="Proteomes" id="UP001646141"/>
    </source>
</evidence>